<evidence type="ECO:0000256" key="1">
    <source>
        <dbReference type="SAM" id="MobiDB-lite"/>
    </source>
</evidence>
<dbReference type="GeneID" id="85329109"/>
<comment type="caution">
    <text evidence="2">The sequence shown here is derived from an EMBL/GenBank/DDBJ whole genome shotgun (WGS) entry which is preliminary data.</text>
</comment>
<feature type="region of interest" description="Disordered" evidence="1">
    <location>
        <begin position="32"/>
        <end position="66"/>
    </location>
</feature>
<dbReference type="AlphaFoldDB" id="A0AA40DQB6"/>
<dbReference type="EMBL" id="JAUIRO010000006">
    <property type="protein sequence ID" value="KAK0709342.1"/>
    <property type="molecule type" value="Genomic_DNA"/>
</dbReference>
<evidence type="ECO:0000313" key="3">
    <source>
        <dbReference type="Proteomes" id="UP001172101"/>
    </source>
</evidence>
<name>A0AA40DQB6_9PEZI</name>
<feature type="compositionally biased region" description="Acidic residues" evidence="1">
    <location>
        <begin position="356"/>
        <end position="365"/>
    </location>
</feature>
<accession>A0AA40DQB6</accession>
<reference evidence="2" key="1">
    <citation type="submission" date="2023-06" db="EMBL/GenBank/DDBJ databases">
        <title>Genome-scale phylogeny and comparative genomics of the fungal order Sordariales.</title>
        <authorList>
            <consortium name="Lawrence Berkeley National Laboratory"/>
            <person name="Hensen N."/>
            <person name="Bonometti L."/>
            <person name="Westerberg I."/>
            <person name="Brannstrom I.O."/>
            <person name="Guillou S."/>
            <person name="Cros-Aarteil S."/>
            <person name="Calhoun S."/>
            <person name="Haridas S."/>
            <person name="Kuo A."/>
            <person name="Mondo S."/>
            <person name="Pangilinan J."/>
            <person name="Riley R."/>
            <person name="LaButti K."/>
            <person name="Andreopoulos B."/>
            <person name="Lipzen A."/>
            <person name="Chen C."/>
            <person name="Yanf M."/>
            <person name="Daum C."/>
            <person name="Ng V."/>
            <person name="Clum A."/>
            <person name="Steindorff A."/>
            <person name="Ohm R."/>
            <person name="Martin F."/>
            <person name="Silar P."/>
            <person name="Natvig D."/>
            <person name="Lalanne C."/>
            <person name="Gautier V."/>
            <person name="Ament-velasquez S.L."/>
            <person name="Kruys A."/>
            <person name="Hutchinson M.I."/>
            <person name="Powell A.J."/>
            <person name="Barry K."/>
            <person name="Miller A.N."/>
            <person name="Grigoriev I.V."/>
            <person name="Debuchy R."/>
            <person name="Gladieux P."/>
            <person name="Thoren M.H."/>
            <person name="Johannesson H."/>
        </authorList>
    </citation>
    <scope>NUCLEOTIDE SEQUENCE</scope>
    <source>
        <strain evidence="2">SMH2392-1A</strain>
    </source>
</reference>
<gene>
    <name evidence="2" type="ORF">B0T26DRAFT_754570</name>
</gene>
<evidence type="ECO:0000313" key="2">
    <source>
        <dbReference type="EMBL" id="KAK0709342.1"/>
    </source>
</evidence>
<sequence>MEASASTSSSPPSLLTLPFELRAAIITDVILDSPRPAPNHPAELSPQERRTVPASESGAWEESRRVRFERAPPPNPALALLLTNQQLHSETHSLLSSRSLCRPLRYTLDVAYLQDCTLWPTWLSVPQRASHVDELKVQFRVFNCPADMWMTEKPSRGMFRIGDGAPEAIVWIFYHLMHVALAHGPCGRPITVGRLVLDFLPTDEEDIIPLVVRRYRTRLSDLTNPRDFFRLRRADNCPNPVLDPTDFKTHAAAAMMCFVERELDMLLGIGADMFGYGRVIYENIGEIEYRVAGKAQGEAGVAWRLAHTAMWGMNATSFSRQSWYTKFCPWLPKVQERRRKLGMPVVSSGAEGAPADGDENEGSEA</sequence>
<organism evidence="2 3">
    <name type="scientific">Lasiosphaeria miniovina</name>
    <dbReference type="NCBI Taxonomy" id="1954250"/>
    <lineage>
        <taxon>Eukaryota</taxon>
        <taxon>Fungi</taxon>
        <taxon>Dikarya</taxon>
        <taxon>Ascomycota</taxon>
        <taxon>Pezizomycotina</taxon>
        <taxon>Sordariomycetes</taxon>
        <taxon>Sordariomycetidae</taxon>
        <taxon>Sordariales</taxon>
        <taxon>Lasiosphaeriaceae</taxon>
        <taxon>Lasiosphaeria</taxon>
    </lineage>
</organism>
<feature type="region of interest" description="Disordered" evidence="1">
    <location>
        <begin position="342"/>
        <end position="365"/>
    </location>
</feature>
<dbReference type="Proteomes" id="UP001172101">
    <property type="component" value="Unassembled WGS sequence"/>
</dbReference>
<dbReference type="RefSeq" id="XP_060292646.1">
    <property type="nucleotide sequence ID" value="XM_060445839.1"/>
</dbReference>
<protein>
    <submittedName>
        <fullName evidence="2">Uncharacterized protein</fullName>
    </submittedName>
</protein>
<keyword evidence="3" id="KW-1185">Reference proteome</keyword>
<proteinExistence type="predicted"/>